<name>A0A9P3L9V0_9APHY</name>
<evidence type="ECO:0000313" key="1">
    <source>
        <dbReference type="EMBL" id="GJE87520.1"/>
    </source>
</evidence>
<dbReference type="OrthoDB" id="2269034at2759"/>
<evidence type="ECO:0008006" key="3">
    <source>
        <dbReference type="Google" id="ProtNLM"/>
    </source>
</evidence>
<protein>
    <recommendedName>
        <fullName evidence="3">F-box domain-containing protein</fullName>
    </recommendedName>
</protein>
<keyword evidence="2" id="KW-1185">Reference proteome</keyword>
<comment type="caution">
    <text evidence="1">The sequence shown here is derived from an EMBL/GenBank/DDBJ whole genome shotgun (WGS) entry which is preliminary data.</text>
</comment>
<proteinExistence type="predicted"/>
<dbReference type="EMBL" id="BPQB01000006">
    <property type="protein sequence ID" value="GJE87520.1"/>
    <property type="molecule type" value="Genomic_DNA"/>
</dbReference>
<evidence type="ECO:0000313" key="2">
    <source>
        <dbReference type="Proteomes" id="UP000703269"/>
    </source>
</evidence>
<gene>
    <name evidence="1" type="ORF">PsYK624_036030</name>
</gene>
<reference evidence="1 2" key="1">
    <citation type="submission" date="2021-08" db="EMBL/GenBank/DDBJ databases">
        <title>Draft Genome Sequence of Phanerochaete sordida strain YK-624.</title>
        <authorList>
            <person name="Mori T."/>
            <person name="Dohra H."/>
            <person name="Suzuki T."/>
            <person name="Kawagishi H."/>
            <person name="Hirai H."/>
        </authorList>
    </citation>
    <scope>NUCLEOTIDE SEQUENCE [LARGE SCALE GENOMIC DNA]</scope>
    <source>
        <strain evidence="1 2">YK-624</strain>
    </source>
</reference>
<accession>A0A9P3L9V0</accession>
<organism evidence="1 2">
    <name type="scientific">Phanerochaete sordida</name>
    <dbReference type="NCBI Taxonomy" id="48140"/>
    <lineage>
        <taxon>Eukaryota</taxon>
        <taxon>Fungi</taxon>
        <taxon>Dikarya</taxon>
        <taxon>Basidiomycota</taxon>
        <taxon>Agaricomycotina</taxon>
        <taxon>Agaricomycetes</taxon>
        <taxon>Polyporales</taxon>
        <taxon>Phanerochaetaceae</taxon>
        <taxon>Phanerochaete</taxon>
    </lineage>
</organism>
<dbReference type="Proteomes" id="UP000703269">
    <property type="component" value="Unassembled WGS sequence"/>
</dbReference>
<dbReference type="AlphaFoldDB" id="A0A9P3L9V0"/>
<sequence>MDANSEKRLEAKRKHNAGIPAVTLTAELLLEIFKIYIALWTSLTDPQLLPDTVEKGMARLAEHFEGRPAPRYLPRHGWSVALTQVCHLWRDVAISEPTLWSKIPVTAFAGFPTFFQRSSPITALSVRGCMYPRDACVLRTHWARVLERSADIVELSIDIDGQDAAPFDDIPDAAFAELRGLRLVSQRFGQVALPAFAQGNNRFPSLRVLSTALFAFPAVAPLFASSLHAVDIHCSSRAGPNRAQTFPWTMLLTALRNLQQVKYLSLKDVYPAGLPPVATDALAHIDLSYLQSLRLDGYGVATAQLLNTMVFPSNTKINLCLTEDSHVPINLQRLADVYRGDRDIQTVVSLLAERFEGSDTFAPIPGLRSVWLGCCDESEDEDFAVICGWSNAKEPAPPPVDAWFTLHPDMQLSSTSYTFSVFLQHLAALSLLSGVERLVVASDRWRVKQDPWIGLSRSLRHVRELVVRSSCVCTLGAAIVQAALGGDILFPELKILALSNIRTSDGTASGSDEYPSGWLVMFARALGHRAQLGAPPLESVIVEEAYNFDARNHQSLRSVLIEAGVAKDVEWDGVVQRWVPEHFMTKSFFDF</sequence>